<feature type="transmembrane region" description="Helical" evidence="2">
    <location>
        <begin position="363"/>
        <end position="389"/>
    </location>
</feature>
<dbReference type="Proteomes" id="UP000008561">
    <property type="component" value="Chromosome"/>
</dbReference>
<dbReference type="SUPFAM" id="SSF103473">
    <property type="entry name" value="MFS general substrate transporter"/>
    <property type="match status" value="1"/>
</dbReference>
<accession>A8ZSZ9</accession>
<dbReference type="KEGG" id="dol:Dole_0353"/>
<feature type="transmembrane region" description="Helical" evidence="2">
    <location>
        <begin position="409"/>
        <end position="431"/>
    </location>
</feature>
<feature type="transmembrane region" description="Helical" evidence="2">
    <location>
        <begin position="12"/>
        <end position="31"/>
    </location>
</feature>
<dbReference type="RefSeq" id="WP_012173782.1">
    <property type="nucleotide sequence ID" value="NC_009943.1"/>
</dbReference>
<evidence type="ECO:0000256" key="1">
    <source>
        <dbReference type="ARBA" id="ARBA00009617"/>
    </source>
</evidence>
<reference evidence="3 4" key="1">
    <citation type="submission" date="2007-10" db="EMBL/GenBank/DDBJ databases">
        <title>Complete sequence of Desulfococcus oleovorans Hxd3.</title>
        <authorList>
            <consortium name="US DOE Joint Genome Institute"/>
            <person name="Copeland A."/>
            <person name="Lucas S."/>
            <person name="Lapidus A."/>
            <person name="Barry K."/>
            <person name="Glavina del Rio T."/>
            <person name="Dalin E."/>
            <person name="Tice H."/>
            <person name="Pitluck S."/>
            <person name="Kiss H."/>
            <person name="Brettin T."/>
            <person name="Bruce D."/>
            <person name="Detter J.C."/>
            <person name="Han C."/>
            <person name="Schmutz J."/>
            <person name="Larimer F."/>
            <person name="Land M."/>
            <person name="Hauser L."/>
            <person name="Kyrpides N."/>
            <person name="Kim E."/>
            <person name="Wawrik B."/>
            <person name="Richardson P."/>
        </authorList>
    </citation>
    <scope>NUCLEOTIDE SEQUENCE [LARGE SCALE GENOMIC DNA]</scope>
    <source>
        <strain evidence="4">DSM 6200 / JCM 39069 / Hxd3</strain>
    </source>
</reference>
<feature type="transmembrane region" description="Helical" evidence="2">
    <location>
        <begin position="270"/>
        <end position="287"/>
    </location>
</feature>
<feature type="transmembrane region" description="Helical" evidence="2">
    <location>
        <begin position="184"/>
        <end position="205"/>
    </location>
</feature>
<proteinExistence type="inferred from homology"/>
<feature type="transmembrane region" description="Helical" evidence="2">
    <location>
        <begin position="153"/>
        <end position="172"/>
    </location>
</feature>
<feature type="transmembrane region" description="Helical" evidence="2">
    <location>
        <begin position="299"/>
        <end position="316"/>
    </location>
</feature>
<dbReference type="HOGENOM" id="CLU_027408_8_0_7"/>
<keyword evidence="2" id="KW-1133">Transmembrane helix</keyword>
<dbReference type="AlphaFoldDB" id="A8ZSZ9"/>
<evidence type="ECO:0000256" key="2">
    <source>
        <dbReference type="SAM" id="Phobius"/>
    </source>
</evidence>
<dbReference type="PANTHER" id="PTHR11328">
    <property type="entry name" value="MAJOR FACILITATOR SUPERFAMILY DOMAIN-CONTAINING PROTEIN"/>
    <property type="match status" value="1"/>
</dbReference>
<dbReference type="GO" id="GO:0005886">
    <property type="term" value="C:plasma membrane"/>
    <property type="evidence" value="ECO:0007669"/>
    <property type="project" value="TreeGrafter"/>
</dbReference>
<protein>
    <submittedName>
        <fullName evidence="3">Major facilitator superfamily MFS_1</fullName>
    </submittedName>
</protein>
<feature type="transmembrane region" description="Helical" evidence="2">
    <location>
        <begin position="236"/>
        <end position="258"/>
    </location>
</feature>
<feature type="transmembrane region" description="Helical" evidence="2">
    <location>
        <begin position="37"/>
        <end position="58"/>
    </location>
</feature>
<sequence>MRHLTVTRKLAYSGPAFSLAVVGIPVYVYIPKFYTDVIGVPIGALGLILLLVRLFDAVTDPAMGYISDRLKTPFGRRRPLIAAGAVLTVAAMALLFNPPAGLGTAAATAWFAVMVAALFLFWTVIIVPYESLGPELTYDYNERTALFGMRDGALIAGTLVAAASPAIVKALWHIGETAEDFREVFHVLSLLYGPLILASAAWCVLSFRERTTVRPETAAPFFSGMASSLQNRPFRILLISYTISAIGSNLPATLILYYVEYVLHSPRADLFLLIYFVTGILLLPLWVAGAKRFEKKNMWLAAMAVNTGAFFGVFFLGPGDEWAYGVLVAISGMGFGASLAIPSAMQADVIDYDQLQTGLRREGVYIGFWSVAKKLAAAVGVGAGLALLGVSGYDPTINQSPAVVTTLRVLYTLVPCLCNLVAMAVAWRYPLTREVHQQIHRQIQRRLAGEPFVDPLASAGKASA</sequence>
<evidence type="ECO:0000313" key="3">
    <source>
        <dbReference type="EMBL" id="ABW66163.1"/>
    </source>
</evidence>
<gene>
    <name evidence="3" type="ordered locus">Dole_0353</name>
</gene>
<feature type="transmembrane region" description="Helical" evidence="2">
    <location>
        <begin position="79"/>
        <end position="97"/>
    </location>
</feature>
<dbReference type="eggNOG" id="COG2211">
    <property type="taxonomic scope" value="Bacteria"/>
</dbReference>
<name>A8ZSZ9_DESOH</name>
<dbReference type="InterPro" id="IPR039672">
    <property type="entry name" value="MFS_2"/>
</dbReference>
<feature type="transmembrane region" description="Helical" evidence="2">
    <location>
        <begin position="109"/>
        <end position="132"/>
    </location>
</feature>
<organism evidence="3 4">
    <name type="scientific">Desulfosudis oleivorans (strain DSM 6200 / JCM 39069 / Hxd3)</name>
    <name type="common">Desulfococcus oleovorans</name>
    <dbReference type="NCBI Taxonomy" id="96561"/>
    <lineage>
        <taxon>Bacteria</taxon>
        <taxon>Pseudomonadati</taxon>
        <taxon>Thermodesulfobacteriota</taxon>
        <taxon>Desulfobacteria</taxon>
        <taxon>Desulfobacterales</taxon>
        <taxon>Desulfosudaceae</taxon>
        <taxon>Desulfosudis</taxon>
    </lineage>
</organism>
<dbReference type="GO" id="GO:0006814">
    <property type="term" value="P:sodium ion transport"/>
    <property type="evidence" value="ECO:0007669"/>
    <property type="project" value="InterPro"/>
</dbReference>
<dbReference type="Gene3D" id="1.20.1250.20">
    <property type="entry name" value="MFS general substrate transporter like domains"/>
    <property type="match status" value="2"/>
</dbReference>
<dbReference type="EMBL" id="CP000859">
    <property type="protein sequence ID" value="ABW66163.1"/>
    <property type="molecule type" value="Genomic_DNA"/>
</dbReference>
<dbReference type="GO" id="GO:0015293">
    <property type="term" value="F:symporter activity"/>
    <property type="evidence" value="ECO:0007669"/>
    <property type="project" value="InterPro"/>
</dbReference>
<keyword evidence="2" id="KW-0472">Membrane</keyword>
<dbReference type="NCBIfam" id="TIGR00792">
    <property type="entry name" value="gph"/>
    <property type="match status" value="1"/>
</dbReference>
<comment type="similarity">
    <text evidence="1">Belongs to the sodium:galactoside symporter (TC 2.A.2) family.</text>
</comment>
<dbReference type="OrthoDB" id="181905at2"/>
<dbReference type="InterPro" id="IPR036259">
    <property type="entry name" value="MFS_trans_sf"/>
</dbReference>
<dbReference type="STRING" id="96561.Dole_0353"/>
<dbReference type="CDD" id="cd17332">
    <property type="entry name" value="MFS_MelB_like"/>
    <property type="match status" value="1"/>
</dbReference>
<evidence type="ECO:0000313" key="4">
    <source>
        <dbReference type="Proteomes" id="UP000008561"/>
    </source>
</evidence>
<keyword evidence="4" id="KW-1185">Reference proteome</keyword>
<feature type="transmembrane region" description="Helical" evidence="2">
    <location>
        <begin position="322"/>
        <end position="342"/>
    </location>
</feature>
<dbReference type="GO" id="GO:0008643">
    <property type="term" value="P:carbohydrate transport"/>
    <property type="evidence" value="ECO:0007669"/>
    <property type="project" value="InterPro"/>
</dbReference>
<dbReference type="InterPro" id="IPR001927">
    <property type="entry name" value="Na/Gal_symport"/>
</dbReference>
<keyword evidence="2" id="KW-0812">Transmembrane</keyword>
<dbReference type="Pfam" id="PF13347">
    <property type="entry name" value="MFS_2"/>
    <property type="match status" value="1"/>
</dbReference>
<dbReference type="PANTHER" id="PTHR11328:SF24">
    <property type="entry name" value="MAJOR FACILITATOR SUPERFAMILY (MFS) PROFILE DOMAIN-CONTAINING PROTEIN"/>
    <property type="match status" value="1"/>
</dbReference>